<feature type="transmembrane region" description="Helical" evidence="1">
    <location>
        <begin position="35"/>
        <end position="53"/>
    </location>
</feature>
<protein>
    <submittedName>
        <fullName evidence="2">Uncharacterized protein</fullName>
    </submittedName>
</protein>
<feature type="transmembrane region" description="Helical" evidence="1">
    <location>
        <begin position="12"/>
        <end position="28"/>
    </location>
</feature>
<dbReference type="EMBL" id="MN740774">
    <property type="protein sequence ID" value="QHU10935.1"/>
    <property type="molecule type" value="Genomic_DNA"/>
</dbReference>
<dbReference type="AlphaFoldDB" id="A0A6C0JYT5"/>
<proteinExistence type="predicted"/>
<evidence type="ECO:0000313" key="2">
    <source>
        <dbReference type="EMBL" id="QHU10935.1"/>
    </source>
</evidence>
<evidence type="ECO:0000256" key="1">
    <source>
        <dbReference type="SAM" id="Phobius"/>
    </source>
</evidence>
<reference evidence="2" key="1">
    <citation type="journal article" date="2020" name="Nature">
        <title>Giant virus diversity and host interactions through global metagenomics.</title>
        <authorList>
            <person name="Schulz F."/>
            <person name="Roux S."/>
            <person name="Paez-Espino D."/>
            <person name="Jungbluth S."/>
            <person name="Walsh D.A."/>
            <person name="Denef V.J."/>
            <person name="McMahon K.D."/>
            <person name="Konstantinidis K.T."/>
            <person name="Eloe-Fadrosh E.A."/>
            <person name="Kyrpides N.C."/>
            <person name="Woyke T."/>
        </authorList>
    </citation>
    <scope>NUCLEOTIDE SEQUENCE</scope>
    <source>
        <strain evidence="2">GVMAG-S-1101165-83</strain>
    </source>
</reference>
<keyword evidence="1" id="KW-1133">Transmembrane helix</keyword>
<keyword evidence="1" id="KW-0812">Transmembrane</keyword>
<sequence length="93" mass="10436">MYMLLSQNKHNYTQIFVTIIGGYIGALLPNKLSNIPHLLMAVIIGSLASKVVYGDFDVGYQWSQSDIYYWFVTVIEALLGGYLALCVKKISNK</sequence>
<feature type="transmembrane region" description="Helical" evidence="1">
    <location>
        <begin position="68"/>
        <end position="87"/>
    </location>
</feature>
<keyword evidence="1" id="KW-0472">Membrane</keyword>
<organism evidence="2">
    <name type="scientific">viral metagenome</name>
    <dbReference type="NCBI Taxonomy" id="1070528"/>
    <lineage>
        <taxon>unclassified sequences</taxon>
        <taxon>metagenomes</taxon>
        <taxon>organismal metagenomes</taxon>
    </lineage>
</organism>
<accession>A0A6C0JYT5</accession>
<name>A0A6C0JYT5_9ZZZZ</name>